<comment type="caution">
    <text evidence="1">The sequence shown here is derived from an EMBL/GenBank/DDBJ whole genome shotgun (WGS) entry which is preliminary data.</text>
</comment>
<reference evidence="1 2" key="2">
    <citation type="journal article" date="2022" name="Mol. Ecol. Resour.">
        <title>The genomes of chicory, endive, great burdock and yacon provide insights into Asteraceae paleo-polyploidization history and plant inulin production.</title>
        <authorList>
            <person name="Fan W."/>
            <person name="Wang S."/>
            <person name="Wang H."/>
            <person name="Wang A."/>
            <person name="Jiang F."/>
            <person name="Liu H."/>
            <person name="Zhao H."/>
            <person name="Xu D."/>
            <person name="Zhang Y."/>
        </authorList>
    </citation>
    <scope>NUCLEOTIDE SEQUENCE [LARGE SCALE GENOMIC DNA]</scope>
    <source>
        <strain evidence="2">cv. Niubang</strain>
    </source>
</reference>
<gene>
    <name evidence="1" type="ORF">L6452_17554</name>
</gene>
<keyword evidence="2" id="KW-1185">Reference proteome</keyword>
<proteinExistence type="predicted"/>
<evidence type="ECO:0000313" key="2">
    <source>
        <dbReference type="Proteomes" id="UP001055879"/>
    </source>
</evidence>
<evidence type="ECO:0000313" key="1">
    <source>
        <dbReference type="EMBL" id="KAI3728909.1"/>
    </source>
</evidence>
<accession>A0ACB9C3P5</accession>
<reference evidence="2" key="1">
    <citation type="journal article" date="2022" name="Mol. Ecol. Resour.">
        <title>The genomes of chicory, endive, great burdock and yacon provide insights into Asteraceae palaeo-polyploidization history and plant inulin production.</title>
        <authorList>
            <person name="Fan W."/>
            <person name="Wang S."/>
            <person name="Wang H."/>
            <person name="Wang A."/>
            <person name="Jiang F."/>
            <person name="Liu H."/>
            <person name="Zhao H."/>
            <person name="Xu D."/>
            <person name="Zhang Y."/>
        </authorList>
    </citation>
    <scope>NUCLEOTIDE SEQUENCE [LARGE SCALE GENOMIC DNA]</scope>
    <source>
        <strain evidence="2">cv. Niubang</strain>
    </source>
</reference>
<protein>
    <submittedName>
        <fullName evidence="1">Uncharacterized protein</fullName>
    </submittedName>
</protein>
<dbReference type="EMBL" id="CM042051">
    <property type="protein sequence ID" value="KAI3728909.1"/>
    <property type="molecule type" value="Genomic_DNA"/>
</dbReference>
<sequence>MVNEVRAMEIEVGVGRDANDEVEYVYNIFFIHQNTRRSWKINRYFNKKFPPKFPSSSPPNLRRSQTLATAAVTASGTTSTSL</sequence>
<organism evidence="1 2">
    <name type="scientific">Arctium lappa</name>
    <name type="common">Greater burdock</name>
    <name type="synonym">Lappa major</name>
    <dbReference type="NCBI Taxonomy" id="4217"/>
    <lineage>
        <taxon>Eukaryota</taxon>
        <taxon>Viridiplantae</taxon>
        <taxon>Streptophyta</taxon>
        <taxon>Embryophyta</taxon>
        <taxon>Tracheophyta</taxon>
        <taxon>Spermatophyta</taxon>
        <taxon>Magnoliopsida</taxon>
        <taxon>eudicotyledons</taxon>
        <taxon>Gunneridae</taxon>
        <taxon>Pentapetalae</taxon>
        <taxon>asterids</taxon>
        <taxon>campanulids</taxon>
        <taxon>Asterales</taxon>
        <taxon>Asteraceae</taxon>
        <taxon>Carduoideae</taxon>
        <taxon>Cardueae</taxon>
        <taxon>Arctiinae</taxon>
        <taxon>Arctium</taxon>
    </lineage>
</organism>
<name>A0ACB9C3P5_ARCLA</name>
<dbReference type="Proteomes" id="UP001055879">
    <property type="component" value="Linkage Group LG05"/>
</dbReference>